<dbReference type="InterPro" id="IPR036876">
    <property type="entry name" value="UVR_dom_sf"/>
</dbReference>
<organism evidence="11 12">
    <name type="scientific">Geodermatophilus arenarius</name>
    <dbReference type="NCBI Taxonomy" id="1137990"/>
    <lineage>
        <taxon>Bacteria</taxon>
        <taxon>Bacillati</taxon>
        <taxon>Actinomycetota</taxon>
        <taxon>Actinomycetes</taxon>
        <taxon>Geodermatophilales</taxon>
        <taxon>Geodermatophilaceae</taxon>
        <taxon>Geodermatophilus</taxon>
    </lineage>
</organism>
<dbReference type="InterPro" id="IPR001162">
    <property type="entry name" value="UvrC_RNase_H_dom"/>
</dbReference>
<dbReference type="InterPro" id="IPR003583">
    <property type="entry name" value="Hlx-hairpin-Hlx_DNA-bd_motif"/>
</dbReference>
<dbReference type="SMART" id="SM00278">
    <property type="entry name" value="HhH1"/>
    <property type="match status" value="2"/>
</dbReference>
<keyword evidence="6" id="KW-0742">SOS response</keyword>
<dbReference type="RefSeq" id="WP_387992990.1">
    <property type="nucleotide sequence ID" value="NZ_JBHSGR010000026.1"/>
</dbReference>
<dbReference type="SUPFAM" id="SSF82771">
    <property type="entry name" value="GIY-YIG endonuclease"/>
    <property type="match status" value="1"/>
</dbReference>
<dbReference type="CDD" id="cd10434">
    <property type="entry name" value="GIY-YIG_UvrC_Cho"/>
    <property type="match status" value="1"/>
</dbReference>
<gene>
    <name evidence="6 11" type="primary">uvrC</name>
    <name evidence="11" type="ORF">ACFO3M_19875</name>
</gene>
<dbReference type="InterPro" id="IPR035901">
    <property type="entry name" value="GIY-YIG_endonuc_sf"/>
</dbReference>
<evidence type="ECO:0000256" key="3">
    <source>
        <dbReference type="ARBA" id="ARBA00022769"/>
    </source>
</evidence>
<evidence type="ECO:0000259" key="9">
    <source>
        <dbReference type="PROSITE" id="PS50164"/>
    </source>
</evidence>
<dbReference type="NCBIfam" id="NF001824">
    <property type="entry name" value="PRK00558.1-5"/>
    <property type="match status" value="1"/>
</dbReference>
<evidence type="ECO:0000256" key="5">
    <source>
        <dbReference type="ARBA" id="ARBA00023204"/>
    </source>
</evidence>
<dbReference type="Pfam" id="PF02151">
    <property type="entry name" value="UVR"/>
    <property type="match status" value="1"/>
</dbReference>
<protein>
    <recommendedName>
        <fullName evidence="6">UvrABC system protein C</fullName>
        <shortName evidence="6">Protein UvrC</shortName>
    </recommendedName>
    <alternativeName>
        <fullName evidence="6">Excinuclease ABC subunit C</fullName>
    </alternativeName>
</protein>
<dbReference type="GO" id="GO:0016787">
    <property type="term" value="F:hydrolase activity"/>
    <property type="evidence" value="ECO:0007669"/>
    <property type="project" value="UniProtKB-KW"/>
</dbReference>
<evidence type="ECO:0000256" key="1">
    <source>
        <dbReference type="ARBA" id="ARBA00022490"/>
    </source>
</evidence>
<comment type="subcellular location">
    <subcellularLocation>
        <location evidence="6">Cytoplasm</location>
    </subcellularLocation>
</comment>
<feature type="domain" description="GIY-YIG" evidence="9">
    <location>
        <begin position="16"/>
        <end position="95"/>
    </location>
</feature>
<comment type="function">
    <text evidence="6">The UvrABC repair system catalyzes the recognition and processing of DNA lesions. UvrC both incises the 5' and 3' sides of the lesion. The N-terminal half is responsible for the 3' incision and the C-terminal half is responsible for the 5' incision.</text>
</comment>
<evidence type="ECO:0000256" key="4">
    <source>
        <dbReference type="ARBA" id="ARBA00022881"/>
    </source>
</evidence>
<dbReference type="Gene3D" id="3.30.420.340">
    <property type="entry name" value="UvrC, RNAse H endonuclease domain"/>
    <property type="match status" value="1"/>
</dbReference>
<evidence type="ECO:0000256" key="2">
    <source>
        <dbReference type="ARBA" id="ARBA00022763"/>
    </source>
</evidence>
<dbReference type="SMART" id="SM00465">
    <property type="entry name" value="GIYc"/>
    <property type="match status" value="1"/>
</dbReference>
<keyword evidence="3 6" id="KW-0228">DNA excision</keyword>
<reference evidence="12" key="1">
    <citation type="journal article" date="2019" name="Int. J. Syst. Evol. Microbiol.">
        <title>The Global Catalogue of Microorganisms (GCM) 10K type strain sequencing project: providing services to taxonomists for standard genome sequencing and annotation.</title>
        <authorList>
            <consortium name="The Broad Institute Genomics Platform"/>
            <consortium name="The Broad Institute Genome Sequencing Center for Infectious Disease"/>
            <person name="Wu L."/>
            <person name="Ma J."/>
        </authorList>
    </citation>
    <scope>NUCLEOTIDE SEQUENCE [LARGE SCALE GENOMIC DNA]</scope>
    <source>
        <strain evidence="12">CCUG 62763</strain>
    </source>
</reference>
<proteinExistence type="inferred from homology"/>
<accession>A0ABV9LPF9</accession>
<evidence type="ECO:0000256" key="7">
    <source>
        <dbReference type="SAM" id="MobiDB-lite"/>
    </source>
</evidence>
<evidence type="ECO:0000313" key="11">
    <source>
        <dbReference type="EMBL" id="MFC4695671.1"/>
    </source>
</evidence>
<dbReference type="PROSITE" id="PS50164">
    <property type="entry name" value="GIY_YIG"/>
    <property type="match status" value="1"/>
</dbReference>
<comment type="subunit">
    <text evidence="6">Interacts with UvrB in an incision complex.</text>
</comment>
<dbReference type="Pfam" id="PF22920">
    <property type="entry name" value="UvrC_RNaseH"/>
    <property type="match status" value="1"/>
</dbReference>
<dbReference type="InterPro" id="IPR004791">
    <property type="entry name" value="UvrC"/>
</dbReference>
<keyword evidence="5 6" id="KW-0234">DNA repair</keyword>
<evidence type="ECO:0000259" key="10">
    <source>
        <dbReference type="PROSITE" id="PS50165"/>
    </source>
</evidence>
<feature type="domain" description="UvrC family homology region profile" evidence="10">
    <location>
        <begin position="259"/>
        <end position="510"/>
    </location>
</feature>
<keyword evidence="11" id="KW-0378">Hydrolase</keyword>
<dbReference type="Pfam" id="PF01541">
    <property type="entry name" value="GIY-YIG"/>
    <property type="match status" value="1"/>
</dbReference>
<dbReference type="Pfam" id="PF08459">
    <property type="entry name" value="UvrC_RNaseH_dom"/>
    <property type="match status" value="1"/>
</dbReference>
<dbReference type="InterPro" id="IPR050066">
    <property type="entry name" value="UvrABC_protein_C"/>
</dbReference>
<dbReference type="PANTHER" id="PTHR30562">
    <property type="entry name" value="UVRC/OXIDOREDUCTASE"/>
    <property type="match status" value="1"/>
</dbReference>
<dbReference type="InterPro" id="IPR038476">
    <property type="entry name" value="UvrC_RNase_H_dom_sf"/>
</dbReference>
<sequence>MPDPSTYRPAVGSIPESPGVYKFRDPTGRVVYVGKAKSLRQRLNSYFADVAGLHPRTRQMVTTAASVEWTVVGTEVEALQLEYNWIKEFDPRFNVRYRDDKSYPSLAVTLNEEYPRLQVMRGPKKKGVRYFGPYAHAWAIRETLDTLTRVFPARTCSNGVFKRAGQIGRPCLLGYIGKCAAPCVGRVSAEEHRAIVDDFCDFMAGRTDLMVKRLEREMAEAAEAMEYEKAARLRDDLGALRRAMEKQAVVLGDGTDADVVAFAQDELEAAVQVFHVRGGRVRGQRGWIIDKVEEVTTGELVEQFLLQVYGGVDEQTGSFEAGESVPKEVLVPELPDDADVYEELLSELRGSKVSLRVPQRGDKRSLLETVERNAKEAFARHRVKRSSDLTARSLALAELQEALELPEAPLRIECIDISHVQQTNVVASMVVFEDGLAKKSDYRRFAVHEGTDDTAAMAEVVRRRFARHLKEEADRRDEQGVAAEEGRPRRFAYPPNLLVVDGGAPQVAAAARSLDELGIVDVAVCGLAKRMEEVWLPGESDPVILPRTSEALYLLQRVRDEAHRFAITYHRQKRSVSMLVSLLDDVPGLGETRRKALMKQFGSLKRLRAATVEELTAVPGIGRRTAEAVMAAVAEPATGDDAGRPAEEDGAPVTGAETGVEAGVGTVVESTTAPSGPAERGTPRPGAGETAEVGRVAS</sequence>
<keyword evidence="4 6" id="KW-0267">Excision nuclease</keyword>
<dbReference type="InterPro" id="IPR001943">
    <property type="entry name" value="UVR_dom"/>
</dbReference>
<feature type="compositionally biased region" description="Low complexity" evidence="7">
    <location>
        <begin position="653"/>
        <end position="673"/>
    </location>
</feature>
<feature type="region of interest" description="Disordered" evidence="7">
    <location>
        <begin position="636"/>
        <end position="698"/>
    </location>
</feature>
<dbReference type="InterPro" id="IPR010994">
    <property type="entry name" value="RuvA_2-like"/>
</dbReference>
<dbReference type="InterPro" id="IPR047296">
    <property type="entry name" value="GIY-YIG_UvrC_Cho"/>
</dbReference>
<evidence type="ECO:0000259" key="8">
    <source>
        <dbReference type="PROSITE" id="PS50151"/>
    </source>
</evidence>
<dbReference type="SUPFAM" id="SSF46600">
    <property type="entry name" value="C-terminal UvrC-binding domain of UvrB"/>
    <property type="match status" value="1"/>
</dbReference>
<dbReference type="SUPFAM" id="SSF47781">
    <property type="entry name" value="RuvA domain 2-like"/>
    <property type="match status" value="1"/>
</dbReference>
<keyword evidence="1 6" id="KW-0963">Cytoplasm</keyword>
<dbReference type="Pfam" id="PF14520">
    <property type="entry name" value="HHH_5"/>
    <property type="match status" value="1"/>
</dbReference>
<dbReference type="InterPro" id="IPR000305">
    <property type="entry name" value="GIY-YIG_endonuc"/>
</dbReference>
<dbReference type="PROSITE" id="PS50151">
    <property type="entry name" value="UVR"/>
    <property type="match status" value="1"/>
</dbReference>
<dbReference type="NCBIfam" id="TIGR00194">
    <property type="entry name" value="uvrC"/>
    <property type="match status" value="1"/>
</dbReference>
<dbReference type="EMBL" id="JBHSGR010000026">
    <property type="protein sequence ID" value="MFC4695671.1"/>
    <property type="molecule type" value="Genomic_DNA"/>
</dbReference>
<keyword evidence="2 6" id="KW-0227">DNA damage</keyword>
<dbReference type="Gene3D" id="1.10.150.20">
    <property type="entry name" value="5' to 3' exonuclease, C-terminal subdomain"/>
    <property type="match status" value="1"/>
</dbReference>
<dbReference type="HAMAP" id="MF_00203">
    <property type="entry name" value="UvrC"/>
    <property type="match status" value="1"/>
</dbReference>
<evidence type="ECO:0000313" key="12">
    <source>
        <dbReference type="Proteomes" id="UP001596025"/>
    </source>
</evidence>
<dbReference type="Proteomes" id="UP001596025">
    <property type="component" value="Unassembled WGS sequence"/>
</dbReference>
<feature type="domain" description="UVR" evidence="8">
    <location>
        <begin position="208"/>
        <end position="243"/>
    </location>
</feature>
<comment type="caution">
    <text evidence="11">The sequence shown here is derived from an EMBL/GenBank/DDBJ whole genome shotgun (WGS) entry which is preliminary data.</text>
</comment>
<comment type="similarity">
    <text evidence="6">Belongs to the UvrC family.</text>
</comment>
<name>A0ABV9LPF9_9ACTN</name>
<dbReference type="Gene3D" id="4.10.860.10">
    <property type="entry name" value="UVR domain"/>
    <property type="match status" value="1"/>
</dbReference>
<dbReference type="PANTHER" id="PTHR30562:SF1">
    <property type="entry name" value="UVRABC SYSTEM PROTEIN C"/>
    <property type="match status" value="1"/>
</dbReference>
<evidence type="ECO:0000256" key="6">
    <source>
        <dbReference type="HAMAP-Rule" id="MF_00203"/>
    </source>
</evidence>
<dbReference type="Gene3D" id="3.40.1440.10">
    <property type="entry name" value="GIY-YIG endonuclease"/>
    <property type="match status" value="1"/>
</dbReference>
<keyword evidence="12" id="KW-1185">Reference proteome</keyword>
<dbReference type="PROSITE" id="PS50165">
    <property type="entry name" value="UVRC"/>
    <property type="match status" value="1"/>
</dbReference>